<reference evidence="1 2" key="1">
    <citation type="submission" date="2018-10" db="EMBL/GenBank/DDBJ databases">
        <title>Genomic Encyclopedia of Archaeal and Bacterial Type Strains, Phase II (KMG-II): from individual species to whole genera.</title>
        <authorList>
            <person name="Goeker M."/>
        </authorList>
    </citation>
    <scope>NUCLEOTIDE SEQUENCE [LARGE SCALE GENOMIC DNA]</scope>
    <source>
        <strain evidence="1 2">DSM 235</strain>
    </source>
</reference>
<gene>
    <name evidence="1" type="ORF">BDD21_2307</name>
</gene>
<accession>A0A495V8F8</accession>
<dbReference type="RefSeq" id="WP_120797274.1">
    <property type="nucleotide sequence ID" value="NZ_RBXL01000001.1"/>
</dbReference>
<keyword evidence="2" id="KW-1185">Reference proteome</keyword>
<dbReference type="EMBL" id="RBXL01000001">
    <property type="protein sequence ID" value="RKT44903.1"/>
    <property type="molecule type" value="Genomic_DNA"/>
</dbReference>
<comment type="caution">
    <text evidence="1">The sequence shown here is derived from an EMBL/GenBank/DDBJ whole genome shotgun (WGS) entry which is preliminary data.</text>
</comment>
<evidence type="ECO:0000313" key="2">
    <source>
        <dbReference type="Proteomes" id="UP000274556"/>
    </source>
</evidence>
<dbReference type="InterPro" id="IPR035069">
    <property type="entry name" value="TTHA1013/TTHA0281-like"/>
</dbReference>
<sequence length="70" mass="8007">MNPVYTAIVKQDDDWWVGWIEEVPGVNCQERTHEELLSSLRITLQEALQFNRDDAISAAGSNYIEEKIAV</sequence>
<evidence type="ECO:0000313" key="1">
    <source>
        <dbReference type="EMBL" id="RKT44903.1"/>
    </source>
</evidence>
<proteinExistence type="predicted"/>
<protein>
    <submittedName>
        <fullName evidence="1">Uncharacterized protein</fullName>
    </submittedName>
</protein>
<dbReference type="Gene3D" id="3.30.160.250">
    <property type="match status" value="1"/>
</dbReference>
<name>A0A495V8F8_9GAMM</name>
<dbReference type="OrthoDB" id="5471925at2"/>
<organism evidence="1 2">
    <name type="scientific">Thiocapsa rosea</name>
    <dbReference type="NCBI Taxonomy" id="69360"/>
    <lineage>
        <taxon>Bacteria</taxon>
        <taxon>Pseudomonadati</taxon>
        <taxon>Pseudomonadota</taxon>
        <taxon>Gammaproteobacteria</taxon>
        <taxon>Chromatiales</taxon>
        <taxon>Chromatiaceae</taxon>
        <taxon>Thiocapsa</taxon>
    </lineage>
</organism>
<dbReference type="Proteomes" id="UP000274556">
    <property type="component" value="Unassembled WGS sequence"/>
</dbReference>
<dbReference type="SUPFAM" id="SSF143100">
    <property type="entry name" value="TTHA1013/TTHA0281-like"/>
    <property type="match status" value="1"/>
</dbReference>
<dbReference type="AlphaFoldDB" id="A0A495V8F8"/>